<dbReference type="AlphaFoldDB" id="A0A816BLW5"/>
<dbReference type="CDD" id="cd00325">
    <property type="entry name" value="chitinase_GH19"/>
    <property type="match status" value="1"/>
</dbReference>
<dbReference type="Pfam" id="PF00182">
    <property type="entry name" value="Glyco_hydro_19"/>
    <property type="match status" value="1"/>
</dbReference>
<dbReference type="Proteomes" id="UP000663828">
    <property type="component" value="Unassembled WGS sequence"/>
</dbReference>
<dbReference type="CDD" id="cd00035">
    <property type="entry name" value="ChtBD1"/>
    <property type="match status" value="1"/>
</dbReference>
<feature type="domain" description="Chitin-binding type-1" evidence="5">
    <location>
        <begin position="36"/>
        <end position="71"/>
    </location>
</feature>
<dbReference type="InterPro" id="IPR023346">
    <property type="entry name" value="Lysozyme-like_dom_sf"/>
</dbReference>
<keyword evidence="3" id="KW-1015">Disulfide bond</keyword>
<dbReference type="InterPro" id="IPR001002">
    <property type="entry name" value="Chitin-bd_1"/>
</dbReference>
<name>A0A816BLW5_ADIRI</name>
<dbReference type="EMBL" id="CAJNOR010007138">
    <property type="protein sequence ID" value="CAF1611568.1"/>
    <property type="molecule type" value="Genomic_DNA"/>
</dbReference>
<dbReference type="PANTHER" id="PTHR22595">
    <property type="entry name" value="CHITINASE-RELATED"/>
    <property type="match status" value="1"/>
</dbReference>
<sequence length="237" mass="25865">MKFIVIYFVLLVGLYVNGDDSNFDEDDHRTGLFRPRIARSACPNENHCRSKWGYCGTGLDYCGAGCRGGGSIGQINAHNFACVFRDLDAGTRNQRFRGLQATGWKAANAEEAAIFLAHVYHETHGLRTIREYCAPDCGHAYQGGPSSWCKTTGPPGKLYYGRAGKALGVDLLSNLDLVETDSKLAVSTALWFYRTQGMAEPARRGDFAATTRIINGPLECNGGSGYSHQLGRINPIC</sequence>
<dbReference type="SUPFAM" id="SSF53955">
    <property type="entry name" value="Lysozyme-like"/>
    <property type="match status" value="1"/>
</dbReference>
<evidence type="ECO:0000259" key="5">
    <source>
        <dbReference type="SMART" id="SM00270"/>
    </source>
</evidence>
<dbReference type="PANTHER" id="PTHR22595:SF79">
    <property type="entry name" value="CHITINASE 12"/>
    <property type="match status" value="1"/>
</dbReference>
<keyword evidence="4" id="KW-0732">Signal</keyword>
<keyword evidence="7" id="KW-1185">Reference proteome</keyword>
<reference evidence="6" key="1">
    <citation type="submission" date="2021-02" db="EMBL/GenBank/DDBJ databases">
        <authorList>
            <person name="Nowell W R."/>
        </authorList>
    </citation>
    <scope>NUCLEOTIDE SEQUENCE</scope>
</reference>
<evidence type="ECO:0000256" key="3">
    <source>
        <dbReference type="ARBA" id="ARBA00023157"/>
    </source>
</evidence>
<evidence type="ECO:0000256" key="4">
    <source>
        <dbReference type="SAM" id="SignalP"/>
    </source>
</evidence>
<feature type="signal peptide" evidence="4">
    <location>
        <begin position="1"/>
        <end position="18"/>
    </location>
</feature>
<evidence type="ECO:0000313" key="7">
    <source>
        <dbReference type="Proteomes" id="UP000663828"/>
    </source>
</evidence>
<proteinExistence type="predicted"/>
<dbReference type="Gene3D" id="1.10.530.10">
    <property type="match status" value="1"/>
</dbReference>
<gene>
    <name evidence="6" type="ORF">XAT740_LOCUS48964</name>
</gene>
<dbReference type="InterPro" id="IPR036861">
    <property type="entry name" value="Endochitinase-like_sf"/>
</dbReference>
<keyword evidence="1" id="KW-0147">Chitin-binding</keyword>
<evidence type="ECO:0000256" key="2">
    <source>
        <dbReference type="ARBA" id="ARBA00022821"/>
    </source>
</evidence>
<dbReference type="GO" id="GO:0016998">
    <property type="term" value="P:cell wall macromolecule catabolic process"/>
    <property type="evidence" value="ECO:0007669"/>
    <property type="project" value="InterPro"/>
</dbReference>
<dbReference type="GO" id="GO:0051707">
    <property type="term" value="P:response to other organism"/>
    <property type="evidence" value="ECO:0007669"/>
    <property type="project" value="UniProtKB-ARBA"/>
</dbReference>
<dbReference type="SUPFAM" id="SSF57016">
    <property type="entry name" value="Plant lectins/antimicrobial peptides"/>
    <property type="match status" value="1"/>
</dbReference>
<dbReference type="Gene3D" id="3.30.60.10">
    <property type="entry name" value="Endochitinase-like"/>
    <property type="match status" value="1"/>
</dbReference>
<feature type="chain" id="PRO_5032947504" description="Chitin-binding type-1 domain-containing protein" evidence="4">
    <location>
        <begin position="19"/>
        <end position="237"/>
    </location>
</feature>
<keyword evidence="2" id="KW-0611">Plant defense</keyword>
<dbReference type="GO" id="GO:0004568">
    <property type="term" value="F:chitinase activity"/>
    <property type="evidence" value="ECO:0007669"/>
    <property type="project" value="InterPro"/>
</dbReference>
<evidence type="ECO:0000313" key="6">
    <source>
        <dbReference type="EMBL" id="CAF1611568.1"/>
    </source>
</evidence>
<dbReference type="GO" id="GO:0006952">
    <property type="term" value="P:defense response"/>
    <property type="evidence" value="ECO:0007669"/>
    <property type="project" value="UniProtKB-KW"/>
</dbReference>
<dbReference type="GO" id="GO:0006032">
    <property type="term" value="P:chitin catabolic process"/>
    <property type="evidence" value="ECO:0007669"/>
    <property type="project" value="InterPro"/>
</dbReference>
<protein>
    <recommendedName>
        <fullName evidence="5">Chitin-binding type-1 domain-containing protein</fullName>
    </recommendedName>
</protein>
<dbReference type="SMART" id="SM00270">
    <property type="entry name" value="ChtBD1"/>
    <property type="match status" value="1"/>
</dbReference>
<comment type="caution">
    <text evidence="6">The sequence shown here is derived from an EMBL/GenBank/DDBJ whole genome shotgun (WGS) entry which is preliminary data.</text>
</comment>
<dbReference type="Pfam" id="PF00187">
    <property type="entry name" value="Chitin_bind_1"/>
    <property type="match status" value="1"/>
</dbReference>
<accession>A0A816BLW5</accession>
<dbReference type="GO" id="GO:0008061">
    <property type="term" value="F:chitin binding"/>
    <property type="evidence" value="ECO:0007669"/>
    <property type="project" value="UniProtKB-KW"/>
</dbReference>
<evidence type="ECO:0000256" key="1">
    <source>
        <dbReference type="ARBA" id="ARBA00022669"/>
    </source>
</evidence>
<organism evidence="6 7">
    <name type="scientific">Adineta ricciae</name>
    <name type="common">Rotifer</name>
    <dbReference type="NCBI Taxonomy" id="249248"/>
    <lineage>
        <taxon>Eukaryota</taxon>
        <taxon>Metazoa</taxon>
        <taxon>Spiralia</taxon>
        <taxon>Gnathifera</taxon>
        <taxon>Rotifera</taxon>
        <taxon>Eurotatoria</taxon>
        <taxon>Bdelloidea</taxon>
        <taxon>Adinetida</taxon>
        <taxon>Adinetidae</taxon>
        <taxon>Adineta</taxon>
    </lineage>
</organism>
<dbReference type="InterPro" id="IPR000726">
    <property type="entry name" value="Glyco_hydro_19_cat"/>
</dbReference>